<dbReference type="GO" id="GO:0016491">
    <property type="term" value="F:oxidoreductase activity"/>
    <property type="evidence" value="ECO:0007669"/>
    <property type="project" value="InterPro"/>
</dbReference>
<dbReference type="InterPro" id="IPR005025">
    <property type="entry name" value="FMN_Rdtase-like_dom"/>
</dbReference>
<organism evidence="4 5">
    <name type="scientific">Adhaeribacter arboris</name>
    <dbReference type="NCBI Taxonomy" id="2072846"/>
    <lineage>
        <taxon>Bacteria</taxon>
        <taxon>Pseudomonadati</taxon>
        <taxon>Bacteroidota</taxon>
        <taxon>Cytophagia</taxon>
        <taxon>Cytophagales</taxon>
        <taxon>Hymenobacteraceae</taxon>
        <taxon>Adhaeribacter</taxon>
    </lineage>
</organism>
<keyword evidence="2" id="KW-0288">FMN</keyword>
<dbReference type="SUPFAM" id="SSF52218">
    <property type="entry name" value="Flavoproteins"/>
    <property type="match status" value="1"/>
</dbReference>
<name>A0A2T2YF41_9BACT</name>
<dbReference type="Pfam" id="PF03358">
    <property type="entry name" value="FMN_red"/>
    <property type="match status" value="1"/>
</dbReference>
<evidence type="ECO:0000256" key="2">
    <source>
        <dbReference type="ARBA" id="ARBA00022643"/>
    </source>
</evidence>
<evidence type="ECO:0000259" key="3">
    <source>
        <dbReference type="Pfam" id="PF03358"/>
    </source>
</evidence>
<dbReference type="PANTHER" id="PTHR43278:SF4">
    <property type="entry name" value="NAD(P)H-DEPENDENT FMN-CONTAINING OXIDOREDUCTASE YWQN-RELATED"/>
    <property type="match status" value="1"/>
</dbReference>
<dbReference type="Gene3D" id="3.40.50.360">
    <property type="match status" value="1"/>
</dbReference>
<dbReference type="InterPro" id="IPR051796">
    <property type="entry name" value="ISF_SsuE-like"/>
</dbReference>
<accession>A0A2T2YF41</accession>
<evidence type="ECO:0000256" key="1">
    <source>
        <dbReference type="ARBA" id="ARBA00022630"/>
    </source>
</evidence>
<proteinExistence type="predicted"/>
<dbReference type="PANTHER" id="PTHR43278">
    <property type="entry name" value="NAD(P)H-DEPENDENT FMN-CONTAINING OXIDOREDUCTASE YWQN-RELATED"/>
    <property type="match status" value="1"/>
</dbReference>
<feature type="domain" description="NADPH-dependent FMN reductase-like" evidence="3">
    <location>
        <begin position="1"/>
        <end position="147"/>
    </location>
</feature>
<keyword evidence="1" id="KW-0285">Flavoprotein</keyword>
<evidence type="ECO:0000313" key="4">
    <source>
        <dbReference type="EMBL" id="PSR54103.1"/>
    </source>
</evidence>
<reference evidence="4 5" key="1">
    <citation type="submission" date="2018-03" db="EMBL/GenBank/DDBJ databases">
        <title>Adhaeribacter sp. HMF7605 Genome sequencing and assembly.</title>
        <authorList>
            <person name="Kang H."/>
            <person name="Kang J."/>
            <person name="Cha I."/>
            <person name="Kim H."/>
            <person name="Joh K."/>
        </authorList>
    </citation>
    <scope>NUCLEOTIDE SEQUENCE [LARGE SCALE GENOMIC DNA]</scope>
    <source>
        <strain evidence="4 5">HMF7605</strain>
    </source>
</reference>
<dbReference type="AlphaFoldDB" id="A0A2T2YF41"/>
<sequence length="194" mass="21798">MKAIILLGTLKKEGLSNTEVLSEFFAGFLRQQKIDCTIIKLVNYQILPGTYSNMGSGDDWPQILEQLLTADILLFATPIWWNNQSSEIQKVIERLDELHDEVLAGKPSRLEGKIGGIIITGDSDGAQHIIANLSNFFNAIGLILPPYTTLSVLWEKQAKGTIISREELLQKYEEEYTSTAEKMVKQILEFISKP</sequence>
<dbReference type="Proteomes" id="UP000240357">
    <property type="component" value="Unassembled WGS sequence"/>
</dbReference>
<dbReference type="InterPro" id="IPR029039">
    <property type="entry name" value="Flavoprotein-like_sf"/>
</dbReference>
<keyword evidence="5" id="KW-1185">Reference proteome</keyword>
<dbReference type="OrthoDB" id="8853249at2"/>
<evidence type="ECO:0000313" key="5">
    <source>
        <dbReference type="Proteomes" id="UP000240357"/>
    </source>
</evidence>
<comment type="caution">
    <text evidence="4">The sequence shown here is derived from an EMBL/GenBank/DDBJ whole genome shotgun (WGS) entry which is preliminary data.</text>
</comment>
<gene>
    <name evidence="4" type="ORF">AHMF7605_11525</name>
</gene>
<dbReference type="EMBL" id="PYFT01000001">
    <property type="protein sequence ID" value="PSR54103.1"/>
    <property type="molecule type" value="Genomic_DNA"/>
</dbReference>
<dbReference type="RefSeq" id="WP_106929441.1">
    <property type="nucleotide sequence ID" value="NZ_PYFT01000001.1"/>
</dbReference>
<protein>
    <submittedName>
        <fullName evidence="4">Flavodoxin family protein</fullName>
    </submittedName>
</protein>